<reference evidence="1 2" key="1">
    <citation type="submission" date="2024-01" db="EMBL/GenBank/DDBJ databases">
        <title>The genomes of 5 underutilized Papilionoideae crops provide insights into root nodulation and disease resistanc.</title>
        <authorList>
            <person name="Jiang F."/>
        </authorList>
    </citation>
    <scope>NUCLEOTIDE SEQUENCE [LARGE SCALE GENOMIC DNA]</scope>
    <source>
        <strain evidence="1">JINMINGXINNONG_FW02</strain>
        <tissue evidence="1">Leaves</tissue>
    </source>
</reference>
<dbReference type="Gene3D" id="3.40.50.720">
    <property type="entry name" value="NAD(P)-binding Rossmann-like Domain"/>
    <property type="match status" value="1"/>
</dbReference>
<protein>
    <submittedName>
        <fullName evidence="1">Uncharacterized protein</fullName>
    </submittedName>
</protein>
<keyword evidence="2" id="KW-1185">Reference proteome</keyword>
<organism evidence="1 2">
    <name type="scientific">Phaseolus coccineus</name>
    <name type="common">Scarlet runner bean</name>
    <name type="synonym">Phaseolus multiflorus</name>
    <dbReference type="NCBI Taxonomy" id="3886"/>
    <lineage>
        <taxon>Eukaryota</taxon>
        <taxon>Viridiplantae</taxon>
        <taxon>Streptophyta</taxon>
        <taxon>Embryophyta</taxon>
        <taxon>Tracheophyta</taxon>
        <taxon>Spermatophyta</taxon>
        <taxon>Magnoliopsida</taxon>
        <taxon>eudicotyledons</taxon>
        <taxon>Gunneridae</taxon>
        <taxon>Pentapetalae</taxon>
        <taxon>rosids</taxon>
        <taxon>fabids</taxon>
        <taxon>Fabales</taxon>
        <taxon>Fabaceae</taxon>
        <taxon>Papilionoideae</taxon>
        <taxon>50 kb inversion clade</taxon>
        <taxon>NPAAA clade</taxon>
        <taxon>indigoferoid/millettioid clade</taxon>
        <taxon>Phaseoleae</taxon>
        <taxon>Phaseolus</taxon>
    </lineage>
</organism>
<dbReference type="Proteomes" id="UP001374584">
    <property type="component" value="Unassembled WGS sequence"/>
</dbReference>
<dbReference type="AlphaFoldDB" id="A0AAN9N5H6"/>
<dbReference type="SUPFAM" id="SSF51735">
    <property type="entry name" value="NAD(P)-binding Rossmann-fold domains"/>
    <property type="match status" value="1"/>
</dbReference>
<sequence>MLLCNAYSVLSYRISGTPFMLSEDNIELQFATNHMGHFLLTNLLLDTMKKTTHESKREGRIVNVTSCGHRFTYRGGIRFDKINDESSYQKFHAYAQSKLANILHANELARCLKHVAGY</sequence>
<dbReference type="InterPro" id="IPR055280">
    <property type="entry name" value="TIC32"/>
</dbReference>
<proteinExistence type="predicted"/>
<dbReference type="PANTHER" id="PTHR48476">
    <property type="entry name" value="SHORT-CHAIN DEHYDROGENASE TIC 32, CHLOROPLASTIC-LIKE"/>
    <property type="match status" value="1"/>
</dbReference>
<evidence type="ECO:0000313" key="2">
    <source>
        <dbReference type="Proteomes" id="UP001374584"/>
    </source>
</evidence>
<name>A0AAN9N5H6_PHACN</name>
<comment type="caution">
    <text evidence="1">The sequence shown here is derived from an EMBL/GenBank/DDBJ whole genome shotgun (WGS) entry which is preliminary data.</text>
</comment>
<accession>A0AAN9N5H6</accession>
<dbReference type="InterPro" id="IPR036291">
    <property type="entry name" value="NAD(P)-bd_dom_sf"/>
</dbReference>
<dbReference type="EMBL" id="JAYMYR010000005">
    <property type="protein sequence ID" value="KAK7364348.1"/>
    <property type="molecule type" value="Genomic_DNA"/>
</dbReference>
<dbReference type="PANTHER" id="PTHR48476:SF1">
    <property type="entry name" value="SHORT-CHAIN DEHYDROGENASE TIC 32, CHLOROPLASTIC-LIKE"/>
    <property type="match status" value="1"/>
</dbReference>
<gene>
    <name evidence="1" type="ORF">VNO80_12932</name>
</gene>
<evidence type="ECO:0000313" key="1">
    <source>
        <dbReference type="EMBL" id="KAK7364348.1"/>
    </source>
</evidence>